<gene>
    <name evidence="2" type="ORF">NDU88_002469</name>
</gene>
<proteinExistence type="predicted"/>
<dbReference type="EMBL" id="JANPWB010000002">
    <property type="protein sequence ID" value="KAJ1207077.1"/>
    <property type="molecule type" value="Genomic_DNA"/>
</dbReference>
<protein>
    <submittedName>
        <fullName evidence="2">Uncharacterized protein</fullName>
    </submittedName>
</protein>
<dbReference type="AlphaFoldDB" id="A0AAV7W3D9"/>
<reference evidence="2" key="1">
    <citation type="journal article" date="2022" name="bioRxiv">
        <title>Sequencing and chromosome-scale assembly of the giantPleurodeles waltlgenome.</title>
        <authorList>
            <person name="Brown T."/>
            <person name="Elewa A."/>
            <person name="Iarovenko S."/>
            <person name="Subramanian E."/>
            <person name="Araus A.J."/>
            <person name="Petzold A."/>
            <person name="Susuki M."/>
            <person name="Suzuki K.-i.T."/>
            <person name="Hayashi T."/>
            <person name="Toyoda A."/>
            <person name="Oliveira C."/>
            <person name="Osipova E."/>
            <person name="Leigh N.D."/>
            <person name="Simon A."/>
            <person name="Yun M.H."/>
        </authorList>
    </citation>
    <scope>NUCLEOTIDE SEQUENCE</scope>
    <source>
        <strain evidence="2">20211129_DDA</strain>
        <tissue evidence="2">Liver</tissue>
    </source>
</reference>
<comment type="caution">
    <text evidence="2">The sequence shown here is derived from an EMBL/GenBank/DDBJ whole genome shotgun (WGS) entry which is preliminary data.</text>
</comment>
<sequence>MSRDSRGLSSAEGGPSARRVRRLKWAAKLPTTGYLLPAEVPRRRGRRGARETPEGPPSPCQKWIELGPVPGGRARACAVWSCRGGAADLAGPLLIGAVAGQDLPCGGDLESHTGWAAGRGLEEHNSSVPAGGGDDEGPIPGAKV</sequence>
<dbReference type="Proteomes" id="UP001066276">
    <property type="component" value="Chromosome 1_2"/>
</dbReference>
<evidence type="ECO:0000256" key="1">
    <source>
        <dbReference type="SAM" id="MobiDB-lite"/>
    </source>
</evidence>
<name>A0AAV7W3D9_PLEWA</name>
<evidence type="ECO:0000313" key="3">
    <source>
        <dbReference type="Proteomes" id="UP001066276"/>
    </source>
</evidence>
<feature type="region of interest" description="Disordered" evidence="1">
    <location>
        <begin position="36"/>
        <end position="62"/>
    </location>
</feature>
<feature type="region of interest" description="Disordered" evidence="1">
    <location>
        <begin position="1"/>
        <end position="20"/>
    </location>
</feature>
<feature type="region of interest" description="Disordered" evidence="1">
    <location>
        <begin position="117"/>
        <end position="144"/>
    </location>
</feature>
<organism evidence="2 3">
    <name type="scientific">Pleurodeles waltl</name>
    <name type="common">Iberian ribbed newt</name>
    <dbReference type="NCBI Taxonomy" id="8319"/>
    <lineage>
        <taxon>Eukaryota</taxon>
        <taxon>Metazoa</taxon>
        <taxon>Chordata</taxon>
        <taxon>Craniata</taxon>
        <taxon>Vertebrata</taxon>
        <taxon>Euteleostomi</taxon>
        <taxon>Amphibia</taxon>
        <taxon>Batrachia</taxon>
        <taxon>Caudata</taxon>
        <taxon>Salamandroidea</taxon>
        <taxon>Salamandridae</taxon>
        <taxon>Pleurodelinae</taxon>
        <taxon>Pleurodeles</taxon>
    </lineage>
</organism>
<keyword evidence="3" id="KW-1185">Reference proteome</keyword>
<evidence type="ECO:0000313" key="2">
    <source>
        <dbReference type="EMBL" id="KAJ1207077.1"/>
    </source>
</evidence>
<accession>A0AAV7W3D9</accession>